<feature type="domain" description="FAD-binding PCMH-type" evidence="3">
    <location>
        <begin position="16"/>
        <end position="182"/>
    </location>
</feature>
<reference evidence="4 5" key="1">
    <citation type="submission" date="2024-09" db="EMBL/GenBank/DDBJ databases">
        <authorList>
            <person name="Sun Q."/>
            <person name="Mori K."/>
        </authorList>
    </citation>
    <scope>NUCLEOTIDE SEQUENCE [LARGE SCALE GENOMIC DNA]</scope>
    <source>
        <strain evidence="4 5">CICC 10874</strain>
    </source>
</reference>
<gene>
    <name evidence="4" type="ORF">ACFFF6_01215</name>
</gene>
<dbReference type="InterPro" id="IPR016169">
    <property type="entry name" value="FAD-bd_PCMH_sub2"/>
</dbReference>
<dbReference type="Gene3D" id="3.30.465.10">
    <property type="match status" value="1"/>
</dbReference>
<keyword evidence="5" id="KW-1185">Reference proteome</keyword>
<evidence type="ECO:0000256" key="2">
    <source>
        <dbReference type="SAM" id="MobiDB-lite"/>
    </source>
</evidence>
<dbReference type="PANTHER" id="PTHR43762">
    <property type="entry name" value="L-GULONOLACTONE OXIDASE"/>
    <property type="match status" value="1"/>
</dbReference>
<dbReference type="RefSeq" id="WP_376977449.1">
    <property type="nucleotide sequence ID" value="NZ_JBHLSV010000001.1"/>
</dbReference>
<dbReference type="InterPro" id="IPR006094">
    <property type="entry name" value="Oxid_FAD_bind_N"/>
</dbReference>
<dbReference type="EMBL" id="JBHLSV010000001">
    <property type="protein sequence ID" value="MFC0672568.1"/>
    <property type="molecule type" value="Genomic_DNA"/>
</dbReference>
<dbReference type="PIRSF" id="PIRSF000136">
    <property type="entry name" value="LGO_GLO"/>
    <property type="match status" value="1"/>
</dbReference>
<keyword evidence="1" id="KW-0560">Oxidoreductase</keyword>
<dbReference type="Gene3D" id="3.30.70.2520">
    <property type="match status" value="1"/>
</dbReference>
<dbReference type="SUPFAM" id="SSF56176">
    <property type="entry name" value="FAD-binding/transporter-associated domain-like"/>
    <property type="match status" value="1"/>
</dbReference>
<dbReference type="InterPro" id="IPR016171">
    <property type="entry name" value="Vanillyl_alc_oxidase_C-sub2"/>
</dbReference>
<protein>
    <submittedName>
        <fullName evidence="4">D-arabinono-1,4-lactone oxidase</fullName>
    </submittedName>
</protein>
<evidence type="ECO:0000256" key="1">
    <source>
        <dbReference type="ARBA" id="ARBA00023002"/>
    </source>
</evidence>
<evidence type="ECO:0000313" key="5">
    <source>
        <dbReference type="Proteomes" id="UP001589793"/>
    </source>
</evidence>
<dbReference type="InterPro" id="IPR010031">
    <property type="entry name" value="FAD_lactone_oxidase-like"/>
</dbReference>
<feature type="region of interest" description="Disordered" evidence="2">
    <location>
        <begin position="1"/>
        <end position="26"/>
    </location>
</feature>
<proteinExistence type="predicted"/>
<dbReference type="Proteomes" id="UP001589793">
    <property type="component" value="Unassembled WGS sequence"/>
</dbReference>
<dbReference type="Gene3D" id="3.30.43.10">
    <property type="entry name" value="Uridine Diphospho-n-acetylenolpyruvylglucosamine Reductase, domain 2"/>
    <property type="match status" value="1"/>
</dbReference>
<dbReference type="Gene3D" id="3.30.70.2530">
    <property type="match status" value="1"/>
</dbReference>
<accession>A0ABV6R9J6</accession>
<dbReference type="InterPro" id="IPR016166">
    <property type="entry name" value="FAD-bd_PCMH"/>
</dbReference>
<dbReference type="Gene3D" id="1.10.45.10">
    <property type="entry name" value="Vanillyl-alcohol Oxidase, Chain A, domain 4"/>
    <property type="match status" value="1"/>
</dbReference>
<dbReference type="InterPro" id="IPR007173">
    <property type="entry name" value="ALO_C"/>
</dbReference>
<dbReference type="InterPro" id="IPR016167">
    <property type="entry name" value="FAD-bd_PCMH_sub1"/>
</dbReference>
<dbReference type="Pfam" id="PF01565">
    <property type="entry name" value="FAD_binding_4"/>
    <property type="match status" value="1"/>
</dbReference>
<dbReference type="InterPro" id="IPR036318">
    <property type="entry name" value="FAD-bd_PCMH-like_sf"/>
</dbReference>
<evidence type="ECO:0000259" key="3">
    <source>
        <dbReference type="PROSITE" id="PS51387"/>
    </source>
</evidence>
<dbReference type="Pfam" id="PF04030">
    <property type="entry name" value="ALO"/>
    <property type="match status" value="1"/>
</dbReference>
<dbReference type="PROSITE" id="PS51387">
    <property type="entry name" value="FAD_PCMH"/>
    <property type="match status" value="1"/>
</dbReference>
<evidence type="ECO:0000313" key="4">
    <source>
        <dbReference type="EMBL" id="MFC0672568.1"/>
    </source>
</evidence>
<comment type="caution">
    <text evidence="4">The sequence shown here is derived from an EMBL/GenBank/DDBJ whole genome shotgun (WGS) entry which is preliminary data.</text>
</comment>
<name>A0ABV6R9J6_9MICO</name>
<organism evidence="4 5">
    <name type="scientific">Brachybacterium hainanense</name>
    <dbReference type="NCBI Taxonomy" id="1541174"/>
    <lineage>
        <taxon>Bacteria</taxon>
        <taxon>Bacillati</taxon>
        <taxon>Actinomycetota</taxon>
        <taxon>Actinomycetes</taxon>
        <taxon>Micrococcales</taxon>
        <taxon>Dermabacteraceae</taxon>
        <taxon>Brachybacterium</taxon>
    </lineage>
</organism>
<dbReference type="PANTHER" id="PTHR43762:SF1">
    <property type="entry name" value="D-ARABINONO-1,4-LACTONE OXIDASE"/>
    <property type="match status" value="1"/>
</dbReference>
<sequence length="465" mass="49459">MSASDARPGLSWSGTVDYGPGPLHTPRTVEELQQVVARAERIRALGTRHSFSRVAASDADLVSLAGLPEEIEVDTAARTVRVAAGVRYGTLALELARHGLALANTGSLPHISVAGASATGTHGSGDRNQALAASVRRVELVTASGDLLTLDRRVDADVFGGAVLALGALGVATHLTFDLVPAFDVRQRVYLELPAEEFGGAGLDAVLASAYSVSVFHHWDGTGAQIWVKQAVLEGDPGVVAGYPAVLAEAQSGHAVAAEPAGAVGIGRPDHALPVDADAPFPGTWHGARLAAGAVHPLPGLPGDFCTDQTGTPGPSHERLPHFRLEFTPSSGEEIQSEYYVPRAQIADALAAVMPLGERIRPLLHASEVRTVAADDLWLSPAHDRDSALVHFTWKQRPAEVEALLPEVEAALAPFSPRPHWGKVFTMPTEEVRAHYPRLADFRSLAERLDPGRKFRNEYVETYLF</sequence>